<dbReference type="InterPro" id="IPR016181">
    <property type="entry name" value="Acyl_CoA_acyltransferase"/>
</dbReference>
<evidence type="ECO:0000313" key="3">
    <source>
        <dbReference type="Proteomes" id="UP001236415"/>
    </source>
</evidence>
<dbReference type="Gene3D" id="3.40.630.30">
    <property type="match status" value="1"/>
</dbReference>
<dbReference type="CDD" id="cd04301">
    <property type="entry name" value="NAT_SF"/>
    <property type="match status" value="1"/>
</dbReference>
<sequence length="162" mass="18614">MKYVYRSLEEKDLSAISTFPQSEEELKYISPAFIYPLTPNQIVDLLKDRLEPTVIIEQATEEVIAYANIYGYDLAKSICWLGNVIVSPKYRGHGASAYLLNVMFEKAKHHLAVKTMRLACHNTNSRGLAFYSKHGFKPYDLKIVNIDDKRIISIHMSRELTK</sequence>
<dbReference type="Proteomes" id="UP001236415">
    <property type="component" value="Chromosome"/>
</dbReference>
<organism evidence="2 3">
    <name type="scientific">Paenibacillus polygoni</name>
    <dbReference type="NCBI Taxonomy" id="3050112"/>
    <lineage>
        <taxon>Bacteria</taxon>
        <taxon>Bacillati</taxon>
        <taxon>Bacillota</taxon>
        <taxon>Bacilli</taxon>
        <taxon>Bacillales</taxon>
        <taxon>Paenibacillaceae</taxon>
        <taxon>Paenibacillus</taxon>
    </lineage>
</organism>
<dbReference type="SUPFAM" id="SSF55729">
    <property type="entry name" value="Acyl-CoA N-acyltransferases (Nat)"/>
    <property type="match status" value="1"/>
</dbReference>
<dbReference type="Pfam" id="PF00583">
    <property type="entry name" value="Acetyltransf_1"/>
    <property type="match status" value="1"/>
</dbReference>
<gene>
    <name evidence="2" type="ORF">QPK24_11495</name>
</gene>
<keyword evidence="3" id="KW-1185">Reference proteome</keyword>
<dbReference type="InterPro" id="IPR000182">
    <property type="entry name" value="GNAT_dom"/>
</dbReference>
<evidence type="ECO:0000259" key="1">
    <source>
        <dbReference type="PROSITE" id="PS51186"/>
    </source>
</evidence>
<name>A0ABY8XCT3_9BACL</name>
<accession>A0ABY8XCT3</accession>
<dbReference type="RefSeq" id="WP_285748822.1">
    <property type="nucleotide sequence ID" value="NZ_CP127162.1"/>
</dbReference>
<evidence type="ECO:0000313" key="2">
    <source>
        <dbReference type="EMBL" id="WIV21250.1"/>
    </source>
</evidence>
<dbReference type="EMBL" id="CP127162">
    <property type="protein sequence ID" value="WIV21250.1"/>
    <property type="molecule type" value="Genomic_DNA"/>
</dbReference>
<dbReference type="PROSITE" id="PS51186">
    <property type="entry name" value="GNAT"/>
    <property type="match status" value="1"/>
</dbReference>
<feature type="domain" description="N-acetyltransferase" evidence="1">
    <location>
        <begin position="3"/>
        <end position="161"/>
    </location>
</feature>
<proteinExistence type="predicted"/>
<reference evidence="2 3" key="1">
    <citation type="submission" date="2023-06" db="EMBL/GenBank/DDBJ databases">
        <title>Paenibacillus polygonum sp. nov., an endophytic bacterium, isolated from Polygonum lapathifolium L. in Nanji Wetland National Nature Reserve, South of Poyang Lake, Jiangxi Province, China.</title>
        <authorList>
            <person name="Yu Z."/>
        </authorList>
    </citation>
    <scope>NUCLEOTIDE SEQUENCE [LARGE SCALE GENOMIC DNA]</scope>
    <source>
        <strain evidence="2 3">C31</strain>
    </source>
</reference>
<protein>
    <submittedName>
        <fullName evidence="2">GNAT family N-acetyltransferase</fullName>
    </submittedName>
</protein>